<dbReference type="Proteomes" id="UP000238365">
    <property type="component" value="Chromosome"/>
</dbReference>
<sequence>MASHFVRWTLAQSRADVQRIPADVVEKARFLSEKRRSRYLAARMLLAELMLRVYGMPQLPGLTTTANGRPCFIDPDLPDFSIAYAGNVIGVLLAEEQSRAGLDMEMVRAHSRQTVEHHLQHLSSGEKAWINAQQDPLEAITQIWTLRQSILKLTGEKNDCGGTLQLHPASGRLRSPVFPDVQAVCDVEPLLIWSCALSPATSRLRLWEIDDLHNWTALRDIEMNKANMGPQTLRLTSMPLEKQLQQRGCSRLAISGNR</sequence>
<dbReference type="KEGG" id="pgz:C2E15_00110"/>
<dbReference type="GO" id="GO:0000287">
    <property type="term" value="F:magnesium ion binding"/>
    <property type="evidence" value="ECO:0007669"/>
    <property type="project" value="InterPro"/>
</dbReference>
<dbReference type="GO" id="GO:0005829">
    <property type="term" value="C:cytosol"/>
    <property type="evidence" value="ECO:0007669"/>
    <property type="project" value="TreeGrafter"/>
</dbReference>
<protein>
    <submittedName>
        <fullName evidence="1">Phosphopantetheinyl transferase</fullName>
    </submittedName>
</protein>
<dbReference type="GO" id="GO:0008897">
    <property type="term" value="F:holo-[acyl-carrier-protein] synthase activity"/>
    <property type="evidence" value="ECO:0007669"/>
    <property type="project" value="InterPro"/>
</dbReference>
<dbReference type="EMBL" id="CP026377">
    <property type="protein sequence ID" value="AUX91652.1"/>
    <property type="molecule type" value="Genomic_DNA"/>
</dbReference>
<proteinExistence type="predicted"/>
<dbReference type="PANTHER" id="PTHR12215">
    <property type="entry name" value="PHOSPHOPANTETHEINE TRANSFERASE"/>
    <property type="match status" value="1"/>
</dbReference>
<organism evidence="1 2">
    <name type="scientific">Mixta gaviniae</name>
    <dbReference type="NCBI Taxonomy" id="665914"/>
    <lineage>
        <taxon>Bacteria</taxon>
        <taxon>Pseudomonadati</taxon>
        <taxon>Pseudomonadota</taxon>
        <taxon>Gammaproteobacteria</taxon>
        <taxon>Enterobacterales</taxon>
        <taxon>Erwiniaceae</taxon>
        <taxon>Mixta</taxon>
    </lineage>
</organism>
<dbReference type="RefSeq" id="WP_104955597.1">
    <property type="nucleotide sequence ID" value="NZ_CP026377.1"/>
</dbReference>
<dbReference type="InterPro" id="IPR050559">
    <property type="entry name" value="P-Pant_transferase_sf"/>
</dbReference>
<accession>A0A2L0IB93</accession>
<dbReference type="Gene3D" id="3.90.470.20">
    <property type="entry name" value="4'-phosphopantetheinyl transferase domain"/>
    <property type="match status" value="1"/>
</dbReference>
<name>A0A2L0IB93_9GAMM</name>
<dbReference type="GO" id="GO:0019878">
    <property type="term" value="P:lysine biosynthetic process via aminoadipic acid"/>
    <property type="evidence" value="ECO:0007669"/>
    <property type="project" value="TreeGrafter"/>
</dbReference>
<keyword evidence="2" id="KW-1185">Reference proteome</keyword>
<gene>
    <name evidence="1" type="ORF">C2E15_00110</name>
</gene>
<evidence type="ECO:0000313" key="1">
    <source>
        <dbReference type="EMBL" id="AUX91652.1"/>
    </source>
</evidence>
<dbReference type="PANTHER" id="PTHR12215:SF22">
    <property type="entry name" value="CYTOPLASMIC PROTEIN"/>
    <property type="match status" value="1"/>
</dbReference>
<reference evidence="1 2" key="1">
    <citation type="submission" date="2018-01" db="EMBL/GenBank/DDBJ databases">
        <title>Complete and assembled Genome of Pantoea gaviniae DSM22758T.</title>
        <authorList>
            <person name="Stevens M.J.A."/>
            <person name="Zurfluh K."/>
            <person name="Stephan R."/>
        </authorList>
    </citation>
    <scope>NUCLEOTIDE SEQUENCE [LARGE SCALE GENOMIC DNA]</scope>
    <source>
        <strain evidence="1 2">DSM 22758</strain>
    </source>
</reference>
<dbReference type="SUPFAM" id="SSF56214">
    <property type="entry name" value="4'-phosphopantetheinyl transferase"/>
    <property type="match status" value="2"/>
</dbReference>
<dbReference type="AlphaFoldDB" id="A0A2L0IB93"/>
<dbReference type="InterPro" id="IPR037143">
    <property type="entry name" value="4-PPantetheinyl_Trfase_dom_sf"/>
</dbReference>
<evidence type="ECO:0000313" key="2">
    <source>
        <dbReference type="Proteomes" id="UP000238365"/>
    </source>
</evidence>
<keyword evidence="1" id="KW-0808">Transferase</keyword>